<dbReference type="PROSITE" id="PS50977">
    <property type="entry name" value="HTH_TETR_2"/>
    <property type="match status" value="1"/>
</dbReference>
<comment type="caution">
    <text evidence="4">The sequence shown here is derived from an EMBL/GenBank/DDBJ whole genome shotgun (WGS) entry which is preliminary data.</text>
</comment>
<sequence>MLDAAAAEFSRHGIAGARVDRIAEAAGANKAQIYAWFNSKDGLFDAVFAEHLALIVNMVPFDATDLSGYAARLYDAYLERPEVVRLAAWARLERVPTGDLLEAATDQMADKTAAVREAQDAGLIDPALAPHDVYAMVIGLSLAWSPVSPTVTADAGDDPAEHARHRSALAAAAGRAFRPG</sequence>
<dbReference type="PANTHER" id="PTHR30328">
    <property type="entry name" value="TRANSCRIPTIONAL REPRESSOR"/>
    <property type="match status" value="1"/>
</dbReference>
<feature type="DNA-binding region" description="H-T-H motif" evidence="2">
    <location>
        <begin position="18"/>
        <end position="37"/>
    </location>
</feature>
<keyword evidence="1 2" id="KW-0238">DNA-binding</keyword>
<protein>
    <submittedName>
        <fullName evidence="4">TetR family transcriptional regulator</fullName>
    </submittedName>
</protein>
<dbReference type="InterPro" id="IPR036271">
    <property type="entry name" value="Tet_transcr_reg_TetR-rel_C_sf"/>
</dbReference>
<proteinExistence type="predicted"/>
<dbReference type="SUPFAM" id="SSF46689">
    <property type="entry name" value="Homeodomain-like"/>
    <property type="match status" value="1"/>
</dbReference>
<evidence type="ECO:0000313" key="4">
    <source>
        <dbReference type="EMBL" id="MEQ3549422.1"/>
    </source>
</evidence>
<dbReference type="Pfam" id="PF00440">
    <property type="entry name" value="TetR_N"/>
    <property type="match status" value="1"/>
</dbReference>
<dbReference type="PRINTS" id="PR00455">
    <property type="entry name" value="HTHTETR"/>
</dbReference>
<feature type="domain" description="HTH tetR-type" evidence="3">
    <location>
        <begin position="1"/>
        <end position="55"/>
    </location>
</feature>
<gene>
    <name evidence="4" type="ORF">WIS52_02965</name>
</gene>
<name>A0ABV1K4P0_9PSEU</name>
<dbReference type="Gene3D" id="1.10.357.10">
    <property type="entry name" value="Tetracycline Repressor, domain 2"/>
    <property type="match status" value="1"/>
</dbReference>
<reference evidence="4 5" key="1">
    <citation type="submission" date="2024-03" db="EMBL/GenBank/DDBJ databases">
        <title>Draft genome sequence of Pseudonocardia nematodicida JCM 31783.</title>
        <authorList>
            <person name="Butdee W."/>
            <person name="Duangmal K."/>
        </authorList>
    </citation>
    <scope>NUCLEOTIDE SEQUENCE [LARGE SCALE GENOMIC DNA]</scope>
    <source>
        <strain evidence="4 5">JCM 31783</strain>
    </source>
</reference>
<keyword evidence="5" id="KW-1185">Reference proteome</keyword>
<dbReference type="Pfam" id="PF17926">
    <property type="entry name" value="TetR_C_21"/>
    <property type="match status" value="1"/>
</dbReference>
<dbReference type="Proteomes" id="UP001494902">
    <property type="component" value="Unassembled WGS sequence"/>
</dbReference>
<dbReference type="SUPFAM" id="SSF48498">
    <property type="entry name" value="Tetracyclin repressor-like, C-terminal domain"/>
    <property type="match status" value="1"/>
</dbReference>
<dbReference type="InterPro" id="IPR001647">
    <property type="entry name" value="HTH_TetR"/>
</dbReference>
<dbReference type="InterPro" id="IPR009057">
    <property type="entry name" value="Homeodomain-like_sf"/>
</dbReference>
<organism evidence="4 5">
    <name type="scientific">Pseudonocardia nematodicida</name>
    <dbReference type="NCBI Taxonomy" id="1206997"/>
    <lineage>
        <taxon>Bacteria</taxon>
        <taxon>Bacillati</taxon>
        <taxon>Actinomycetota</taxon>
        <taxon>Actinomycetes</taxon>
        <taxon>Pseudonocardiales</taxon>
        <taxon>Pseudonocardiaceae</taxon>
        <taxon>Pseudonocardia</taxon>
    </lineage>
</organism>
<dbReference type="InterPro" id="IPR050109">
    <property type="entry name" value="HTH-type_TetR-like_transc_reg"/>
</dbReference>
<dbReference type="PANTHER" id="PTHR30328:SF54">
    <property type="entry name" value="HTH-TYPE TRANSCRIPTIONAL REPRESSOR SCO4008"/>
    <property type="match status" value="1"/>
</dbReference>
<evidence type="ECO:0000259" key="3">
    <source>
        <dbReference type="PROSITE" id="PS50977"/>
    </source>
</evidence>
<accession>A0ABV1K4P0</accession>
<dbReference type="InterPro" id="IPR041467">
    <property type="entry name" value="Sco4008_C"/>
</dbReference>
<evidence type="ECO:0000256" key="2">
    <source>
        <dbReference type="PROSITE-ProRule" id="PRU00335"/>
    </source>
</evidence>
<evidence type="ECO:0000256" key="1">
    <source>
        <dbReference type="ARBA" id="ARBA00023125"/>
    </source>
</evidence>
<dbReference type="EMBL" id="JBEDNQ010000001">
    <property type="protein sequence ID" value="MEQ3549422.1"/>
    <property type="molecule type" value="Genomic_DNA"/>
</dbReference>
<evidence type="ECO:0000313" key="5">
    <source>
        <dbReference type="Proteomes" id="UP001494902"/>
    </source>
</evidence>